<dbReference type="PROSITE" id="PS51061">
    <property type="entry name" value="R3H"/>
    <property type="match status" value="1"/>
</dbReference>
<dbReference type="KEGG" id="smo:SELMODRAFT_30433"/>
<evidence type="ECO:0000256" key="6">
    <source>
        <dbReference type="ARBA" id="ARBA00022833"/>
    </source>
</evidence>
<evidence type="ECO:0000259" key="12">
    <source>
        <dbReference type="PROSITE" id="PS50089"/>
    </source>
</evidence>
<evidence type="ECO:0000259" key="11">
    <source>
        <dbReference type="PROSITE" id="PS50016"/>
    </source>
</evidence>
<dbReference type="AlphaFoldDB" id="D8RD39"/>
<dbReference type="Pfam" id="PF24435">
    <property type="entry name" value="RRM_NFXL1"/>
    <property type="match status" value="1"/>
</dbReference>
<dbReference type="OMA" id="KCAAVCH"/>
<sequence length="794" mass="86147">GALPQLAQGLLEKLQKGEMECMICYDMIGRNARVWSCSGCYSIFHLTCIRKWARAPTSVDQSGNWRCPGCQAIQLSPANDLQYWCFCGQQLEPPVDFYLTPHSCGGTCKKPLDKSKLGLCQHICTLQCHPGPCPPCAAFALPEACGCGRKVVTRRCIERDEGVVSCGYQCGGMLSCGRHYCTRVCHKDECGGCKVVVAVACFCRRKLDRVVCGQVPVPGDVAGNGIFSCGSICGKLLPCGNHVCSRECHPGDCGDCELSPESVSTCPCKKTTLRALRRSCLDPVPTCGQECGKYVSCGRHECINLCHLGPCPPCEVLVEQKCRCGASSRVVPCNVATSTSDEHSFICDKKCEKKRNCGRHRCNVKCCPSDSGDNHFCMLECGKKLRCGEHFCQELCHSGHCRPCLQSSFTDLSCACGKSSIPPPVPCGTPRPRCDFLCLVPQPCGHPATHTCHFGECPPCTVLVAKECVGQHVTMRNVPCGSREIKCNRPCGKLRKCGVHPCGKTCHSDPCDSDDSSSLSCGQVCGASRRECSHTCVAACHPGSPCPDVRCEFMETITCSCERLTAAVPCEMGGAATRDKAPASQRKLSCDDDCVKTQRLKSLADALGIETNGDPLTAYGSSDCVQEMAKRDSQFVTAVEDRFKYLLLGPKSVACVTGLRVHVFAPLPKDKREVIYQLAQRWNLSSSSVGWEARRYLVVHVNSKSKMPGRLIKLNVVAPLFNPGLDVDPKLVVALLDLPGEGDISRVVLRFAGECELIWLNDRNAITIFTDPSRAATALKRVDHATPYHGAFVL</sequence>
<evidence type="ECO:0000256" key="10">
    <source>
        <dbReference type="PROSITE-ProRule" id="PRU00175"/>
    </source>
</evidence>
<dbReference type="InterPro" id="IPR056234">
    <property type="entry name" value="RRM_NFXL1"/>
</dbReference>
<dbReference type="SUPFAM" id="SSF57850">
    <property type="entry name" value="RING/U-box"/>
    <property type="match status" value="1"/>
</dbReference>
<dbReference type="HOGENOM" id="CLU_005714_4_0_1"/>
<dbReference type="InParanoid" id="D8RD39"/>
<dbReference type="InterPro" id="IPR019787">
    <property type="entry name" value="Znf_PHD-finger"/>
</dbReference>
<dbReference type="InterPro" id="IPR036867">
    <property type="entry name" value="R3H_dom_sf"/>
</dbReference>
<evidence type="ECO:0000256" key="2">
    <source>
        <dbReference type="ARBA" id="ARBA00007269"/>
    </source>
</evidence>
<name>D8RD39_SELML</name>
<dbReference type="eggNOG" id="KOG1952">
    <property type="taxonomic scope" value="Eukaryota"/>
</dbReference>
<dbReference type="PANTHER" id="PTHR12360">
    <property type="entry name" value="NUCLEAR TRANSCRIPTION FACTOR, X-BOX BINDING 1 NFX1"/>
    <property type="match status" value="1"/>
</dbReference>
<keyword evidence="4" id="KW-0677">Repeat</keyword>
<dbReference type="PANTHER" id="PTHR12360:SF12">
    <property type="entry name" value="TRANSCRIPTIONAL REPRESSOR NF-X1"/>
    <property type="match status" value="1"/>
</dbReference>
<feature type="non-terminal residue" evidence="14">
    <location>
        <position position="1"/>
    </location>
</feature>
<keyword evidence="8" id="KW-0804">Transcription</keyword>
<gene>
    <name evidence="14" type="ORF">SELMODRAFT_30433</name>
</gene>
<dbReference type="GO" id="GO:0000977">
    <property type="term" value="F:RNA polymerase II transcription regulatory region sequence-specific DNA binding"/>
    <property type="evidence" value="ECO:0000318"/>
    <property type="project" value="GO_Central"/>
</dbReference>
<dbReference type="CDD" id="cd06008">
    <property type="entry name" value="NF-X1-zinc-finger"/>
    <property type="match status" value="4"/>
</dbReference>
<dbReference type="GO" id="GO:0005634">
    <property type="term" value="C:nucleus"/>
    <property type="evidence" value="ECO:0000318"/>
    <property type="project" value="GO_Central"/>
</dbReference>
<dbReference type="Gramene" id="EFJ30248">
    <property type="protein sequence ID" value="EFJ30248"/>
    <property type="gene ID" value="SELMODRAFT_30433"/>
</dbReference>
<dbReference type="PROSITE" id="PS50016">
    <property type="entry name" value="ZF_PHD_2"/>
    <property type="match status" value="1"/>
</dbReference>
<dbReference type="OrthoDB" id="6512771at2759"/>
<evidence type="ECO:0000256" key="1">
    <source>
        <dbReference type="ARBA" id="ARBA00004123"/>
    </source>
</evidence>
<evidence type="ECO:0000313" key="14">
    <source>
        <dbReference type="EMBL" id="EFJ30248.1"/>
    </source>
</evidence>
<dbReference type="SUPFAM" id="SSF82708">
    <property type="entry name" value="R3H domain"/>
    <property type="match status" value="1"/>
</dbReference>
<feature type="non-terminal residue" evidence="14">
    <location>
        <position position="794"/>
    </location>
</feature>
<dbReference type="Pfam" id="PF01424">
    <property type="entry name" value="R3H"/>
    <property type="match status" value="1"/>
</dbReference>
<keyword evidence="7" id="KW-0805">Transcription regulation</keyword>
<evidence type="ECO:0000259" key="13">
    <source>
        <dbReference type="PROSITE" id="PS51061"/>
    </source>
</evidence>
<accession>D8RD39</accession>
<dbReference type="FunCoup" id="D8RD39">
    <property type="interactions" value="4561"/>
</dbReference>
<evidence type="ECO:0000256" key="3">
    <source>
        <dbReference type="ARBA" id="ARBA00022723"/>
    </source>
</evidence>
<evidence type="ECO:0000256" key="5">
    <source>
        <dbReference type="ARBA" id="ARBA00022771"/>
    </source>
</evidence>
<dbReference type="InterPro" id="IPR019786">
    <property type="entry name" value="Zinc_finger_PHD-type_CS"/>
</dbReference>
<dbReference type="CDD" id="cd16492">
    <property type="entry name" value="RING-CH-C4HC3_NFX1-like"/>
    <property type="match status" value="1"/>
</dbReference>
<dbReference type="InterPro" id="IPR000967">
    <property type="entry name" value="Znf_NFX1"/>
</dbReference>
<proteinExistence type="inferred from homology"/>
<evidence type="ECO:0000256" key="9">
    <source>
        <dbReference type="ARBA" id="ARBA00023242"/>
    </source>
</evidence>
<feature type="domain" description="R3H" evidence="13">
    <location>
        <begin position="622"/>
        <end position="703"/>
    </location>
</feature>
<keyword evidence="9" id="KW-0539">Nucleus</keyword>
<feature type="domain" description="PHD-type" evidence="11">
    <location>
        <begin position="18"/>
        <end position="73"/>
    </location>
</feature>
<keyword evidence="3" id="KW-0479">Metal-binding</keyword>
<keyword evidence="6" id="KW-0862">Zinc</keyword>
<dbReference type="Proteomes" id="UP000001514">
    <property type="component" value="Unassembled WGS sequence"/>
</dbReference>
<dbReference type="InterPro" id="IPR034078">
    <property type="entry name" value="NFX1_fam"/>
</dbReference>
<dbReference type="STRING" id="88036.D8RD39"/>
<comment type="subcellular location">
    <subcellularLocation>
        <location evidence="1">Nucleus</location>
    </subcellularLocation>
</comment>
<dbReference type="GO" id="GO:0000981">
    <property type="term" value="F:DNA-binding transcription factor activity, RNA polymerase II-specific"/>
    <property type="evidence" value="ECO:0000318"/>
    <property type="project" value="GO_Central"/>
</dbReference>
<organism evidence="15">
    <name type="scientific">Selaginella moellendorffii</name>
    <name type="common">Spikemoss</name>
    <dbReference type="NCBI Taxonomy" id="88036"/>
    <lineage>
        <taxon>Eukaryota</taxon>
        <taxon>Viridiplantae</taxon>
        <taxon>Streptophyta</taxon>
        <taxon>Embryophyta</taxon>
        <taxon>Tracheophyta</taxon>
        <taxon>Lycopodiopsida</taxon>
        <taxon>Selaginellales</taxon>
        <taxon>Selaginellaceae</taxon>
        <taxon>Selaginella</taxon>
    </lineage>
</organism>
<evidence type="ECO:0000313" key="15">
    <source>
        <dbReference type="Proteomes" id="UP000001514"/>
    </source>
</evidence>
<reference evidence="14 15" key="1">
    <citation type="journal article" date="2011" name="Science">
        <title>The Selaginella genome identifies genetic changes associated with the evolution of vascular plants.</title>
        <authorList>
            <person name="Banks J.A."/>
            <person name="Nishiyama T."/>
            <person name="Hasebe M."/>
            <person name="Bowman J.L."/>
            <person name="Gribskov M."/>
            <person name="dePamphilis C."/>
            <person name="Albert V.A."/>
            <person name="Aono N."/>
            <person name="Aoyama T."/>
            <person name="Ambrose B.A."/>
            <person name="Ashton N.W."/>
            <person name="Axtell M.J."/>
            <person name="Barker E."/>
            <person name="Barker M.S."/>
            <person name="Bennetzen J.L."/>
            <person name="Bonawitz N.D."/>
            <person name="Chapple C."/>
            <person name="Cheng C."/>
            <person name="Correa L.G."/>
            <person name="Dacre M."/>
            <person name="DeBarry J."/>
            <person name="Dreyer I."/>
            <person name="Elias M."/>
            <person name="Engstrom E.M."/>
            <person name="Estelle M."/>
            <person name="Feng L."/>
            <person name="Finet C."/>
            <person name="Floyd S.K."/>
            <person name="Frommer W.B."/>
            <person name="Fujita T."/>
            <person name="Gramzow L."/>
            <person name="Gutensohn M."/>
            <person name="Harholt J."/>
            <person name="Hattori M."/>
            <person name="Heyl A."/>
            <person name="Hirai T."/>
            <person name="Hiwatashi Y."/>
            <person name="Ishikawa M."/>
            <person name="Iwata M."/>
            <person name="Karol K.G."/>
            <person name="Koehler B."/>
            <person name="Kolukisaoglu U."/>
            <person name="Kubo M."/>
            <person name="Kurata T."/>
            <person name="Lalonde S."/>
            <person name="Li K."/>
            <person name="Li Y."/>
            <person name="Litt A."/>
            <person name="Lyons E."/>
            <person name="Manning G."/>
            <person name="Maruyama T."/>
            <person name="Michael T.P."/>
            <person name="Mikami K."/>
            <person name="Miyazaki S."/>
            <person name="Morinaga S."/>
            <person name="Murata T."/>
            <person name="Mueller-Roeber B."/>
            <person name="Nelson D.R."/>
            <person name="Obara M."/>
            <person name="Oguri Y."/>
            <person name="Olmstead R.G."/>
            <person name="Onodera N."/>
            <person name="Petersen B.L."/>
            <person name="Pils B."/>
            <person name="Prigge M."/>
            <person name="Rensing S.A."/>
            <person name="Riano-Pachon D.M."/>
            <person name="Roberts A.W."/>
            <person name="Sato Y."/>
            <person name="Scheller H.V."/>
            <person name="Schulz B."/>
            <person name="Schulz C."/>
            <person name="Shakirov E.V."/>
            <person name="Shibagaki N."/>
            <person name="Shinohara N."/>
            <person name="Shippen D.E."/>
            <person name="Soerensen I."/>
            <person name="Sotooka R."/>
            <person name="Sugimoto N."/>
            <person name="Sugita M."/>
            <person name="Sumikawa N."/>
            <person name="Tanurdzic M."/>
            <person name="Theissen G."/>
            <person name="Ulvskov P."/>
            <person name="Wakazuki S."/>
            <person name="Weng J.K."/>
            <person name="Willats W.W."/>
            <person name="Wipf D."/>
            <person name="Wolf P.G."/>
            <person name="Yang L."/>
            <person name="Zimmer A.D."/>
            <person name="Zhu Q."/>
            <person name="Mitros T."/>
            <person name="Hellsten U."/>
            <person name="Loque D."/>
            <person name="Otillar R."/>
            <person name="Salamov A."/>
            <person name="Schmutz J."/>
            <person name="Shapiro H."/>
            <person name="Lindquist E."/>
            <person name="Lucas S."/>
            <person name="Rokhsar D."/>
            <person name="Grigoriev I.V."/>
        </authorList>
    </citation>
    <scope>NUCLEOTIDE SEQUENCE [LARGE SCALE GENOMIC DNA]</scope>
</reference>
<dbReference type="Pfam" id="PF01422">
    <property type="entry name" value="zf-NF-X1"/>
    <property type="match status" value="9"/>
</dbReference>
<keyword evidence="15" id="KW-1185">Reference proteome</keyword>
<dbReference type="InterPro" id="IPR001841">
    <property type="entry name" value="Znf_RING"/>
</dbReference>
<dbReference type="PROSITE" id="PS01359">
    <property type="entry name" value="ZF_PHD_1"/>
    <property type="match status" value="1"/>
</dbReference>
<dbReference type="InterPro" id="IPR001374">
    <property type="entry name" value="R3H_dom"/>
</dbReference>
<dbReference type="PROSITE" id="PS50089">
    <property type="entry name" value="ZF_RING_2"/>
    <property type="match status" value="1"/>
</dbReference>
<dbReference type="GO" id="GO:0008270">
    <property type="term" value="F:zinc ion binding"/>
    <property type="evidence" value="ECO:0007669"/>
    <property type="project" value="UniProtKB-KW"/>
</dbReference>
<feature type="domain" description="RING-type" evidence="12">
    <location>
        <begin position="21"/>
        <end position="71"/>
    </location>
</feature>
<evidence type="ECO:0000256" key="8">
    <source>
        <dbReference type="ARBA" id="ARBA00023163"/>
    </source>
</evidence>
<dbReference type="GO" id="GO:0006355">
    <property type="term" value="P:regulation of DNA-templated transcription"/>
    <property type="evidence" value="ECO:0000318"/>
    <property type="project" value="GO_Central"/>
</dbReference>
<dbReference type="SMART" id="SM00438">
    <property type="entry name" value="ZnF_NFX"/>
    <property type="match status" value="9"/>
</dbReference>
<protein>
    <submittedName>
        <fullName evidence="14">Uncharacterized protein</fullName>
    </submittedName>
</protein>
<evidence type="ECO:0000256" key="4">
    <source>
        <dbReference type="ARBA" id="ARBA00022737"/>
    </source>
</evidence>
<keyword evidence="5 10" id="KW-0863">Zinc-finger</keyword>
<comment type="similarity">
    <text evidence="2">Belongs to the NFX1 family.</text>
</comment>
<evidence type="ECO:0000256" key="7">
    <source>
        <dbReference type="ARBA" id="ARBA00023015"/>
    </source>
</evidence>
<dbReference type="EMBL" id="GL377576">
    <property type="protein sequence ID" value="EFJ30248.1"/>
    <property type="molecule type" value="Genomic_DNA"/>
</dbReference>